<keyword evidence="3" id="KW-0597">Phosphoprotein</keyword>
<dbReference type="Gene3D" id="3.30.450.20">
    <property type="entry name" value="PAS domain"/>
    <property type="match status" value="1"/>
</dbReference>
<evidence type="ECO:0000256" key="6">
    <source>
        <dbReference type="ARBA" id="ARBA00022777"/>
    </source>
</evidence>
<evidence type="ECO:0000256" key="2">
    <source>
        <dbReference type="ARBA" id="ARBA00012438"/>
    </source>
</evidence>
<keyword evidence="10" id="KW-1133">Transmembrane helix</keyword>
<dbReference type="Pfam" id="PF07568">
    <property type="entry name" value="HisKA_2"/>
    <property type="match status" value="1"/>
</dbReference>
<dbReference type="PANTHER" id="PTHR41523">
    <property type="entry name" value="TWO-COMPONENT SYSTEM SENSOR PROTEIN"/>
    <property type="match status" value="1"/>
</dbReference>
<evidence type="ECO:0000256" key="7">
    <source>
        <dbReference type="ARBA" id="ARBA00022840"/>
    </source>
</evidence>
<dbReference type="PROSITE" id="PS50109">
    <property type="entry name" value="HIS_KIN"/>
    <property type="match status" value="1"/>
</dbReference>
<evidence type="ECO:0000256" key="3">
    <source>
        <dbReference type="ARBA" id="ARBA00022553"/>
    </source>
</evidence>
<keyword evidence="5" id="KW-0547">Nucleotide-binding</keyword>
<dbReference type="Pfam" id="PF13424">
    <property type="entry name" value="TPR_12"/>
    <property type="match status" value="1"/>
</dbReference>
<keyword evidence="9" id="KW-0175">Coiled coil</keyword>
<evidence type="ECO:0000256" key="8">
    <source>
        <dbReference type="PROSITE-ProRule" id="PRU00339"/>
    </source>
</evidence>
<evidence type="ECO:0000313" key="13">
    <source>
        <dbReference type="Proteomes" id="UP000198521"/>
    </source>
</evidence>
<dbReference type="SMART" id="SM00028">
    <property type="entry name" value="TPR"/>
    <property type="match status" value="6"/>
</dbReference>
<evidence type="ECO:0000256" key="4">
    <source>
        <dbReference type="ARBA" id="ARBA00022679"/>
    </source>
</evidence>
<name>A0A1H7GN32_AQUAM</name>
<dbReference type="GO" id="GO:0004673">
    <property type="term" value="F:protein histidine kinase activity"/>
    <property type="evidence" value="ECO:0007669"/>
    <property type="project" value="UniProtKB-EC"/>
</dbReference>
<dbReference type="SMART" id="SM00387">
    <property type="entry name" value="HATPase_c"/>
    <property type="match status" value="1"/>
</dbReference>
<dbReference type="PROSITE" id="PS50005">
    <property type="entry name" value="TPR"/>
    <property type="match status" value="1"/>
</dbReference>
<dbReference type="InterPro" id="IPR019734">
    <property type="entry name" value="TPR_rpt"/>
</dbReference>
<dbReference type="Proteomes" id="UP000198521">
    <property type="component" value="Unassembled WGS sequence"/>
</dbReference>
<accession>A0A1H7GN32</accession>
<gene>
    <name evidence="12" type="ORF">SAMN04487910_0412</name>
</gene>
<dbReference type="GO" id="GO:0005524">
    <property type="term" value="F:ATP binding"/>
    <property type="evidence" value="ECO:0007669"/>
    <property type="project" value="UniProtKB-KW"/>
</dbReference>
<organism evidence="12 13">
    <name type="scientific">Aquimarina amphilecti</name>
    <dbReference type="NCBI Taxonomy" id="1038014"/>
    <lineage>
        <taxon>Bacteria</taxon>
        <taxon>Pseudomonadati</taxon>
        <taxon>Bacteroidota</taxon>
        <taxon>Flavobacteriia</taxon>
        <taxon>Flavobacteriales</taxon>
        <taxon>Flavobacteriaceae</taxon>
        <taxon>Aquimarina</taxon>
    </lineage>
</organism>
<keyword evidence="6 12" id="KW-0418">Kinase</keyword>
<evidence type="ECO:0000313" key="12">
    <source>
        <dbReference type="EMBL" id="SEK38957.1"/>
    </source>
</evidence>
<dbReference type="InterPro" id="IPR011495">
    <property type="entry name" value="Sig_transdc_His_kin_sub2_dim/P"/>
</dbReference>
<dbReference type="InterPro" id="IPR036890">
    <property type="entry name" value="HATPase_C_sf"/>
</dbReference>
<evidence type="ECO:0000256" key="10">
    <source>
        <dbReference type="SAM" id="Phobius"/>
    </source>
</evidence>
<keyword evidence="8" id="KW-0802">TPR repeat</keyword>
<dbReference type="InterPro" id="IPR011990">
    <property type="entry name" value="TPR-like_helical_dom_sf"/>
</dbReference>
<keyword evidence="4" id="KW-0808">Transferase</keyword>
<dbReference type="SUPFAM" id="SSF48452">
    <property type="entry name" value="TPR-like"/>
    <property type="match status" value="2"/>
</dbReference>
<evidence type="ECO:0000259" key="11">
    <source>
        <dbReference type="PROSITE" id="PS50109"/>
    </source>
</evidence>
<sequence length="710" mass="81614">MNGKHFFTKLIVVLIIVLFYHDSGFGQDGKSVRERIDSLQTLLQSRQSDSLSIFMNLTDSYNNLQNDSASIYINKSLSLLNIIGPDNRKFYEVLTQKHLFFVQKYAMDSIKNVNTKRLSIANEIEDDRLIFDCFSDIAAANVILRKFDSAGYFFDKAKLIIPKIKDKGSIASYYINLGMFNAEKGDFDPAIKDYINALEIFESLNDTISLATIYNSIGVLFWNTSEMEKVIDYLEKSLQYSKVIGNEGLICTNLYNLGSCYLELNNTKKSATYLNEALVYANKLNLDYIKADIYNNLGAITVLEKKDYAMAIVYNKTALEIYKQTGDEKRYIATLQSLSRNYLHKGNYEKSKDIIDSAIVLSSEKQIIEEKPDLYKLLSEIDSIQGDYLSSLTNYKQSIRIMDSLEKVKRRDKIKQLQVKFETSEKEKEITTLNSENKIKELQITRQRYQNYILWAILGMSTIGIGSIFFQYRIKKRNNKLLSIKNEEIEEKNQILLDKSAQLEKALGEKEVLLKEVHHRVKNNLQLVTSILNLQADRLNDKKIEAFVERSQSRITSMALVHQILYSNDKIEQIDFHKYLLKLVKAGYDSFDFNDQKIKYNIDAEEFFFHIDTAIPVGIIVNELVNNAFKYAFKGKETGILTIKVYRESEKIAILIKDDGIGISVKETNEESSSYGLKLVDLLVRQVNGEMIVNQNNGTSIKVLFEPLKV</sequence>
<dbReference type="OrthoDB" id="9767435at2"/>
<feature type="transmembrane region" description="Helical" evidence="10">
    <location>
        <begin position="452"/>
        <end position="472"/>
    </location>
</feature>
<evidence type="ECO:0000256" key="9">
    <source>
        <dbReference type="SAM" id="Coils"/>
    </source>
</evidence>
<keyword evidence="13" id="KW-1185">Reference proteome</keyword>
<dbReference type="Gene3D" id="1.25.40.10">
    <property type="entry name" value="Tetratricopeptide repeat domain"/>
    <property type="match status" value="2"/>
</dbReference>
<keyword evidence="7" id="KW-0067">ATP-binding</keyword>
<proteinExistence type="predicted"/>
<dbReference type="AlphaFoldDB" id="A0A1H7GN32"/>
<keyword evidence="10" id="KW-0812">Transmembrane</keyword>
<evidence type="ECO:0000256" key="5">
    <source>
        <dbReference type="ARBA" id="ARBA00022741"/>
    </source>
</evidence>
<dbReference type="PANTHER" id="PTHR41523:SF8">
    <property type="entry name" value="ETHYLENE RESPONSE SENSOR PROTEIN"/>
    <property type="match status" value="1"/>
</dbReference>
<feature type="coiled-coil region" evidence="9">
    <location>
        <begin position="472"/>
        <end position="506"/>
    </location>
</feature>
<protein>
    <recommendedName>
        <fullName evidence="2">histidine kinase</fullName>
        <ecNumber evidence="2">2.7.13.3</ecNumber>
    </recommendedName>
</protein>
<evidence type="ECO:0000256" key="1">
    <source>
        <dbReference type="ARBA" id="ARBA00000085"/>
    </source>
</evidence>
<keyword evidence="10" id="KW-0472">Membrane</keyword>
<dbReference type="EMBL" id="FOAB01000001">
    <property type="protein sequence ID" value="SEK38957.1"/>
    <property type="molecule type" value="Genomic_DNA"/>
</dbReference>
<dbReference type="Pfam" id="PF13181">
    <property type="entry name" value="TPR_8"/>
    <property type="match status" value="1"/>
</dbReference>
<dbReference type="EC" id="2.7.13.3" evidence="2"/>
<dbReference type="InterPro" id="IPR005467">
    <property type="entry name" value="His_kinase_dom"/>
</dbReference>
<feature type="domain" description="Histidine kinase" evidence="11">
    <location>
        <begin position="516"/>
        <end position="709"/>
    </location>
</feature>
<dbReference type="Gene3D" id="3.30.565.10">
    <property type="entry name" value="Histidine kinase-like ATPase, C-terminal domain"/>
    <property type="match status" value="1"/>
</dbReference>
<reference evidence="12 13" key="1">
    <citation type="submission" date="2016-10" db="EMBL/GenBank/DDBJ databases">
        <authorList>
            <person name="de Groot N.N."/>
        </authorList>
    </citation>
    <scope>NUCLEOTIDE SEQUENCE [LARGE SCALE GENOMIC DNA]</scope>
    <source>
        <strain evidence="12 13">DSM 25232</strain>
    </source>
</reference>
<dbReference type="Pfam" id="PF02518">
    <property type="entry name" value="HATPase_c"/>
    <property type="match status" value="1"/>
</dbReference>
<dbReference type="STRING" id="1038014.SAMN04487910_0412"/>
<comment type="catalytic activity">
    <reaction evidence="1">
        <text>ATP + protein L-histidine = ADP + protein N-phospho-L-histidine.</text>
        <dbReference type="EC" id="2.7.13.3"/>
    </reaction>
</comment>
<feature type="repeat" description="TPR" evidence="8">
    <location>
        <begin position="171"/>
        <end position="204"/>
    </location>
</feature>
<dbReference type="SUPFAM" id="SSF55874">
    <property type="entry name" value="ATPase domain of HSP90 chaperone/DNA topoisomerase II/histidine kinase"/>
    <property type="match status" value="1"/>
</dbReference>
<dbReference type="InterPro" id="IPR003594">
    <property type="entry name" value="HATPase_dom"/>
</dbReference>